<proteinExistence type="predicted"/>
<name>A0A0E9R9Y3_ANGAN</name>
<evidence type="ECO:0000313" key="1">
    <source>
        <dbReference type="EMBL" id="JAH25956.1"/>
    </source>
</evidence>
<organism evidence="1">
    <name type="scientific">Anguilla anguilla</name>
    <name type="common">European freshwater eel</name>
    <name type="synonym">Muraena anguilla</name>
    <dbReference type="NCBI Taxonomy" id="7936"/>
    <lineage>
        <taxon>Eukaryota</taxon>
        <taxon>Metazoa</taxon>
        <taxon>Chordata</taxon>
        <taxon>Craniata</taxon>
        <taxon>Vertebrata</taxon>
        <taxon>Euteleostomi</taxon>
        <taxon>Actinopterygii</taxon>
        <taxon>Neopterygii</taxon>
        <taxon>Teleostei</taxon>
        <taxon>Anguilliformes</taxon>
        <taxon>Anguillidae</taxon>
        <taxon>Anguilla</taxon>
    </lineage>
</organism>
<dbReference type="AlphaFoldDB" id="A0A0E9R9Y3"/>
<accession>A0A0E9R9Y3</accession>
<protein>
    <submittedName>
        <fullName evidence="1">Uncharacterized protein</fullName>
    </submittedName>
</protein>
<sequence length="54" mass="6313">MGACHTKAKTWQMVYPPSQLANFMKNVLSIFHVSEMHEIFKQTACFTIKVFYDN</sequence>
<reference evidence="1" key="2">
    <citation type="journal article" date="2015" name="Fish Shellfish Immunol.">
        <title>Early steps in the European eel (Anguilla anguilla)-Vibrio vulnificus interaction in the gills: Role of the RtxA13 toxin.</title>
        <authorList>
            <person name="Callol A."/>
            <person name="Pajuelo D."/>
            <person name="Ebbesson L."/>
            <person name="Teles M."/>
            <person name="MacKenzie S."/>
            <person name="Amaro C."/>
        </authorList>
    </citation>
    <scope>NUCLEOTIDE SEQUENCE</scope>
</reference>
<dbReference type="EMBL" id="GBXM01082621">
    <property type="protein sequence ID" value="JAH25956.1"/>
    <property type="molecule type" value="Transcribed_RNA"/>
</dbReference>
<reference evidence="1" key="1">
    <citation type="submission" date="2014-11" db="EMBL/GenBank/DDBJ databases">
        <authorList>
            <person name="Amaro Gonzalez C."/>
        </authorList>
    </citation>
    <scope>NUCLEOTIDE SEQUENCE</scope>
</reference>